<feature type="region of interest" description="Disordered" evidence="9">
    <location>
        <begin position="1"/>
        <end position="49"/>
    </location>
</feature>
<feature type="domain" description="POTRA" evidence="10">
    <location>
        <begin position="89"/>
        <end position="160"/>
    </location>
</feature>
<dbReference type="HAMAP" id="MF_00912">
    <property type="entry name" value="DivIB"/>
    <property type="match status" value="1"/>
</dbReference>
<dbReference type="Gene3D" id="3.40.50.10960">
    <property type="match status" value="1"/>
</dbReference>
<keyword evidence="2 8" id="KW-1003">Cell membrane</keyword>
<keyword evidence="13" id="KW-1185">Reference proteome</keyword>
<dbReference type="AlphaFoldDB" id="A0A0R2G9S7"/>
<dbReference type="GO" id="GO:0032153">
    <property type="term" value="C:cell division site"/>
    <property type="evidence" value="ECO:0007669"/>
    <property type="project" value="UniProtKB-UniRule"/>
</dbReference>
<comment type="similarity">
    <text evidence="8">Belongs to the FtsQ/DivIB family. DivIB subfamily.</text>
</comment>
<organism evidence="12 13">
    <name type="scientific">Lactobacillus selangorensis</name>
    <dbReference type="NCBI Taxonomy" id="81857"/>
    <lineage>
        <taxon>Bacteria</taxon>
        <taxon>Bacillati</taxon>
        <taxon>Bacillota</taxon>
        <taxon>Bacilli</taxon>
        <taxon>Lactobacillales</taxon>
        <taxon>Lactobacillaceae</taxon>
        <taxon>Lactobacillus</taxon>
    </lineage>
</organism>
<keyword evidence="6 8" id="KW-0472">Membrane</keyword>
<evidence type="ECO:0000259" key="10">
    <source>
        <dbReference type="PROSITE" id="PS51779"/>
    </source>
</evidence>
<dbReference type="Pfam" id="PF03799">
    <property type="entry name" value="FtsQ_DivIB_C"/>
    <property type="match status" value="1"/>
</dbReference>
<dbReference type="PROSITE" id="PS51779">
    <property type="entry name" value="POTRA"/>
    <property type="match status" value="1"/>
</dbReference>
<dbReference type="GO" id="GO:0005886">
    <property type="term" value="C:plasma membrane"/>
    <property type="evidence" value="ECO:0007669"/>
    <property type="project" value="UniProtKB-SubCell"/>
</dbReference>
<dbReference type="PANTHER" id="PTHR37820:SF1">
    <property type="entry name" value="CELL DIVISION PROTEIN FTSQ"/>
    <property type="match status" value="1"/>
</dbReference>
<comment type="caution">
    <text evidence="12">The sequence shown here is derived from an EMBL/GenBank/DDBJ whole genome shotgun (WGS) entry which is preliminary data.</text>
</comment>
<dbReference type="STRING" id="81857.IV38_GL000247"/>
<evidence type="ECO:0000256" key="2">
    <source>
        <dbReference type="ARBA" id="ARBA00022475"/>
    </source>
</evidence>
<evidence type="ECO:0000256" key="3">
    <source>
        <dbReference type="ARBA" id="ARBA00022618"/>
    </source>
</evidence>
<dbReference type="OrthoDB" id="1819027at2"/>
<evidence type="ECO:0000256" key="4">
    <source>
        <dbReference type="ARBA" id="ARBA00022692"/>
    </source>
</evidence>
<evidence type="ECO:0000256" key="8">
    <source>
        <dbReference type="HAMAP-Rule" id="MF_00912"/>
    </source>
</evidence>
<protein>
    <recommendedName>
        <fullName evidence="8">Cell division protein DivIB</fullName>
    </recommendedName>
</protein>
<keyword evidence="5 8" id="KW-1133">Transmembrane helix</keyword>
<proteinExistence type="inferred from homology"/>
<feature type="transmembrane region" description="Helical" evidence="8">
    <location>
        <begin position="65"/>
        <end position="85"/>
    </location>
</feature>
<evidence type="ECO:0000256" key="6">
    <source>
        <dbReference type="ARBA" id="ARBA00023136"/>
    </source>
</evidence>
<evidence type="ECO:0000313" key="13">
    <source>
        <dbReference type="Proteomes" id="UP000051645"/>
    </source>
</evidence>
<dbReference type="GO" id="GO:0043093">
    <property type="term" value="P:FtsZ-dependent cytokinesis"/>
    <property type="evidence" value="ECO:0007669"/>
    <property type="project" value="UniProtKB-UniRule"/>
</dbReference>
<dbReference type="PANTHER" id="PTHR37820">
    <property type="entry name" value="CELL DIVISION PROTEIN DIVIB"/>
    <property type="match status" value="1"/>
</dbReference>
<dbReference type="Proteomes" id="UP000051645">
    <property type="component" value="Unassembled WGS sequence"/>
</dbReference>
<evidence type="ECO:0000256" key="7">
    <source>
        <dbReference type="ARBA" id="ARBA00023306"/>
    </source>
</evidence>
<dbReference type="EMBL" id="JQAT01000001">
    <property type="protein sequence ID" value="KRN29363.1"/>
    <property type="molecule type" value="Genomic_DNA"/>
</dbReference>
<gene>
    <name evidence="8" type="primary">divIB</name>
    <name evidence="11" type="ORF">IV38_GL000247</name>
    <name evidence="12" type="ORF">IV40_GL000422</name>
</gene>
<feature type="compositionally biased region" description="Basic residues" evidence="9">
    <location>
        <begin position="38"/>
        <end position="47"/>
    </location>
</feature>
<keyword evidence="4 8" id="KW-0812">Transmembrane</keyword>
<dbReference type="Pfam" id="PF08478">
    <property type="entry name" value="POTRA_1"/>
    <property type="match status" value="1"/>
</dbReference>
<evidence type="ECO:0000256" key="5">
    <source>
        <dbReference type="ARBA" id="ARBA00022989"/>
    </source>
</evidence>
<evidence type="ECO:0000256" key="9">
    <source>
        <dbReference type="SAM" id="MobiDB-lite"/>
    </source>
</evidence>
<evidence type="ECO:0000256" key="1">
    <source>
        <dbReference type="ARBA" id="ARBA00004370"/>
    </source>
</evidence>
<keyword evidence="3 8" id="KW-0132">Cell division</keyword>
<evidence type="ECO:0000313" key="11">
    <source>
        <dbReference type="EMBL" id="KRN29363.1"/>
    </source>
</evidence>
<dbReference type="InterPro" id="IPR034746">
    <property type="entry name" value="POTRA"/>
</dbReference>
<comment type="function">
    <text evidence="8">Cell division protein that may be involved in stabilizing or promoting the assembly of the division complex.</text>
</comment>
<dbReference type="EMBL" id="JQAZ01000001">
    <property type="protein sequence ID" value="KRN34108.1"/>
    <property type="molecule type" value="Genomic_DNA"/>
</dbReference>
<dbReference type="InterPro" id="IPR005548">
    <property type="entry name" value="Cell_div_FtsQ/DivIB_C"/>
</dbReference>
<name>A0A0R2G9S7_9LACO</name>
<dbReference type="InterPro" id="IPR050487">
    <property type="entry name" value="FtsQ_DivIB"/>
</dbReference>
<dbReference type="PATRIC" id="fig|81857.3.peg.253"/>
<comment type="subcellular location">
    <subcellularLocation>
        <location evidence="8">Cell membrane</location>
        <topology evidence="8">Single-pass type II membrane protein</topology>
    </subcellularLocation>
    <subcellularLocation>
        <location evidence="1">Membrane</location>
    </subcellularLocation>
    <text evidence="8">Localizes to the division septum.</text>
</comment>
<dbReference type="InterPro" id="IPR013685">
    <property type="entry name" value="POTRA_FtsQ_type"/>
</dbReference>
<accession>A0A0R2G9S7</accession>
<evidence type="ECO:0000313" key="14">
    <source>
        <dbReference type="Proteomes" id="UP000051751"/>
    </source>
</evidence>
<dbReference type="InterPro" id="IPR026580">
    <property type="entry name" value="DivIB"/>
</dbReference>
<feature type="compositionally biased region" description="Basic and acidic residues" evidence="9">
    <location>
        <begin position="27"/>
        <end position="37"/>
    </location>
</feature>
<reference evidence="13 14" key="1">
    <citation type="journal article" date="2015" name="Genome Announc.">
        <title>Expanding the biotechnology potential of lactobacilli through comparative genomics of 213 strains and associated genera.</title>
        <authorList>
            <person name="Sun Z."/>
            <person name="Harris H.M."/>
            <person name="McCann A."/>
            <person name="Guo C."/>
            <person name="Argimon S."/>
            <person name="Zhang W."/>
            <person name="Yang X."/>
            <person name="Jeffery I.B."/>
            <person name="Cooney J.C."/>
            <person name="Kagawa T.F."/>
            <person name="Liu W."/>
            <person name="Song Y."/>
            <person name="Salvetti E."/>
            <person name="Wrobel A."/>
            <person name="Rasinkangas P."/>
            <person name="Parkhill J."/>
            <person name="Rea M.C."/>
            <person name="O'Sullivan O."/>
            <person name="Ritari J."/>
            <person name="Douillard F.P."/>
            <person name="Paul Ross R."/>
            <person name="Yang R."/>
            <person name="Briner A.E."/>
            <person name="Felis G.E."/>
            <person name="de Vos W.M."/>
            <person name="Barrangou R."/>
            <person name="Klaenhammer T.R."/>
            <person name="Caufield P.W."/>
            <person name="Cui Y."/>
            <person name="Zhang H."/>
            <person name="O'Toole P.W."/>
        </authorList>
    </citation>
    <scope>NUCLEOTIDE SEQUENCE [LARGE SCALE GENOMIC DNA]</scope>
    <source>
        <strain evidence="11 14">ATCC BAA-66</strain>
        <strain evidence="12 13">DSM 13344</strain>
    </source>
</reference>
<dbReference type="Proteomes" id="UP000051751">
    <property type="component" value="Unassembled WGS sequence"/>
</dbReference>
<evidence type="ECO:0000313" key="12">
    <source>
        <dbReference type="EMBL" id="KRN34108.1"/>
    </source>
</evidence>
<keyword evidence="7 8" id="KW-0131">Cell cycle</keyword>
<sequence length="288" mass="33249">MMAKHPRASHANEQRDPAEALTPWERYQQRQKKEQERAKKHQTRRKQFSKELPHLTKQRHHQLKWHLIILLGVFSLLLIGLIYGVSPWSHVDHVEVTGAQTVSRQEIVSASGLNKKKMVLPAWQNQKEMIAKLKQKYPQIKKVAFSVSLPNTVRLQVTEYATIGSFKVKQDQYRPLLENGRILATPQTSPLKNVPVYLNFKSGKLLTRTITGVLKIPRGVQNEIASIQLTHNNINPYQIYLYMDDGTQVIADIRTFSRKMAYYETIRKQMKKKGRIDLEIGAFSESAS</sequence>